<name>A0A382EEL4_9ZZZZ</name>
<dbReference type="NCBIfam" id="NF007495">
    <property type="entry name" value="PRK10089.1-4"/>
    <property type="match status" value="1"/>
</dbReference>
<accession>A0A382EEL4</accession>
<dbReference type="FunFam" id="2.40.50.140:FF:000165">
    <property type="entry name" value="Chaperone CsaA"/>
    <property type="match status" value="1"/>
</dbReference>
<dbReference type="InterPro" id="IPR002547">
    <property type="entry name" value="tRNA-bd_dom"/>
</dbReference>
<dbReference type="AlphaFoldDB" id="A0A382EEL4"/>
<dbReference type="Gene3D" id="2.40.50.140">
    <property type="entry name" value="Nucleic acid-binding proteins"/>
    <property type="match status" value="1"/>
</dbReference>
<proteinExistence type="predicted"/>
<organism evidence="4">
    <name type="scientific">marine metagenome</name>
    <dbReference type="NCBI Taxonomy" id="408172"/>
    <lineage>
        <taxon>unclassified sequences</taxon>
        <taxon>metagenomes</taxon>
        <taxon>ecological metagenomes</taxon>
    </lineage>
</organism>
<keyword evidence="2" id="KW-0694">RNA-binding</keyword>
<sequence length="139" mass="15583">MRFEIGASHGPYLVFEIKGFVLRGWYDHVSGTIDWNDFIKVDMRVGRIVEVLDFPEARKPAYILTVDFGPLGTRKTSAQITNYTKEELLNRDVVAVFNFPPKQIGPVMSEVLVLGGVEEDGTVRLLKPDPDCELGSRVA</sequence>
<evidence type="ECO:0000256" key="2">
    <source>
        <dbReference type="ARBA" id="ARBA00022884"/>
    </source>
</evidence>
<keyword evidence="1" id="KW-0820">tRNA-binding</keyword>
<evidence type="ECO:0000259" key="3">
    <source>
        <dbReference type="PROSITE" id="PS50886"/>
    </source>
</evidence>
<dbReference type="InterPro" id="IPR008231">
    <property type="entry name" value="CsaA"/>
</dbReference>
<dbReference type="SUPFAM" id="SSF50249">
    <property type="entry name" value="Nucleic acid-binding proteins"/>
    <property type="match status" value="1"/>
</dbReference>
<dbReference type="PANTHER" id="PTHR11586">
    <property type="entry name" value="TRNA-AMINOACYLATION COFACTOR ARC1 FAMILY MEMBER"/>
    <property type="match status" value="1"/>
</dbReference>
<dbReference type="PROSITE" id="PS50886">
    <property type="entry name" value="TRBD"/>
    <property type="match status" value="1"/>
</dbReference>
<dbReference type="GO" id="GO:0000049">
    <property type="term" value="F:tRNA binding"/>
    <property type="evidence" value="ECO:0007669"/>
    <property type="project" value="UniProtKB-KW"/>
</dbReference>
<evidence type="ECO:0000256" key="1">
    <source>
        <dbReference type="ARBA" id="ARBA00022555"/>
    </source>
</evidence>
<dbReference type="InterPro" id="IPR012340">
    <property type="entry name" value="NA-bd_OB-fold"/>
</dbReference>
<dbReference type="InterPro" id="IPR051270">
    <property type="entry name" value="Tyrosine-tRNA_ligase_regulator"/>
</dbReference>
<dbReference type="Pfam" id="PF01588">
    <property type="entry name" value="tRNA_bind"/>
    <property type="match status" value="1"/>
</dbReference>
<reference evidence="4" key="1">
    <citation type="submission" date="2018-05" db="EMBL/GenBank/DDBJ databases">
        <authorList>
            <person name="Lanie J.A."/>
            <person name="Ng W.-L."/>
            <person name="Kazmierczak K.M."/>
            <person name="Andrzejewski T.M."/>
            <person name="Davidsen T.M."/>
            <person name="Wayne K.J."/>
            <person name="Tettelin H."/>
            <person name="Glass J.I."/>
            <person name="Rusch D."/>
            <person name="Podicherti R."/>
            <person name="Tsui H.-C.T."/>
            <person name="Winkler M.E."/>
        </authorList>
    </citation>
    <scope>NUCLEOTIDE SEQUENCE</scope>
</reference>
<protein>
    <recommendedName>
        <fullName evidence="3">tRNA-binding domain-containing protein</fullName>
    </recommendedName>
</protein>
<dbReference type="CDD" id="cd02798">
    <property type="entry name" value="tRNA_bind_CsaA"/>
    <property type="match status" value="1"/>
</dbReference>
<gene>
    <name evidence="4" type="ORF">METZ01_LOCUS201703</name>
</gene>
<dbReference type="PANTHER" id="PTHR11586:SF37">
    <property type="entry name" value="TRNA-BINDING DOMAIN-CONTAINING PROTEIN"/>
    <property type="match status" value="1"/>
</dbReference>
<dbReference type="NCBIfam" id="TIGR02222">
    <property type="entry name" value="chap_CsaA"/>
    <property type="match status" value="1"/>
</dbReference>
<dbReference type="EMBL" id="UINC01044006">
    <property type="protein sequence ID" value="SVB48849.1"/>
    <property type="molecule type" value="Genomic_DNA"/>
</dbReference>
<dbReference type="NCBIfam" id="NF007494">
    <property type="entry name" value="PRK10089.1-3"/>
    <property type="match status" value="1"/>
</dbReference>
<feature type="domain" description="TRNA-binding" evidence="3">
    <location>
        <begin position="37"/>
        <end position="139"/>
    </location>
</feature>
<evidence type="ECO:0000313" key="4">
    <source>
        <dbReference type="EMBL" id="SVB48849.1"/>
    </source>
</evidence>